<dbReference type="GO" id="GO:0007015">
    <property type="term" value="P:actin filament organization"/>
    <property type="evidence" value="ECO:0007669"/>
    <property type="project" value="TreeGrafter"/>
</dbReference>
<dbReference type="SUPFAM" id="SSF52540">
    <property type="entry name" value="P-loop containing nucleoside triphosphate hydrolases"/>
    <property type="match status" value="1"/>
</dbReference>
<evidence type="ECO:0000256" key="7">
    <source>
        <dbReference type="PROSITE-ProRule" id="PRU00782"/>
    </source>
</evidence>
<dbReference type="InterPro" id="IPR001609">
    <property type="entry name" value="Myosin_head_motor_dom-like"/>
</dbReference>
<dbReference type="PANTHER" id="PTHR13140">
    <property type="entry name" value="MYOSIN"/>
    <property type="match status" value="1"/>
</dbReference>
<dbReference type="GO" id="GO:0048731">
    <property type="term" value="P:system development"/>
    <property type="evidence" value="ECO:0007669"/>
    <property type="project" value="UniProtKB-ARBA"/>
</dbReference>
<protein>
    <submittedName>
        <fullName evidence="11">Unconventional myosin-IXa</fullName>
    </submittedName>
</protein>
<dbReference type="KEGG" id="goe:100898396"/>
<dbReference type="GeneID" id="100898396"/>
<dbReference type="GO" id="GO:0048513">
    <property type="term" value="P:animal organ development"/>
    <property type="evidence" value="ECO:0007669"/>
    <property type="project" value="UniProtKB-ARBA"/>
</dbReference>
<organism evidence="10 11">
    <name type="scientific">Galendromus occidentalis</name>
    <name type="common">western predatory mite</name>
    <dbReference type="NCBI Taxonomy" id="34638"/>
    <lineage>
        <taxon>Eukaryota</taxon>
        <taxon>Metazoa</taxon>
        <taxon>Ecdysozoa</taxon>
        <taxon>Arthropoda</taxon>
        <taxon>Chelicerata</taxon>
        <taxon>Arachnida</taxon>
        <taxon>Acari</taxon>
        <taxon>Parasitiformes</taxon>
        <taxon>Mesostigmata</taxon>
        <taxon>Gamasina</taxon>
        <taxon>Phytoseioidea</taxon>
        <taxon>Phytoseiidae</taxon>
        <taxon>Typhlodrominae</taxon>
        <taxon>Galendromus</taxon>
    </lineage>
</organism>
<dbReference type="GO" id="GO:0009888">
    <property type="term" value="P:tissue development"/>
    <property type="evidence" value="ECO:0007669"/>
    <property type="project" value="UniProtKB-ARBA"/>
</dbReference>
<evidence type="ECO:0000256" key="4">
    <source>
        <dbReference type="ARBA" id="ARBA00023123"/>
    </source>
</evidence>
<dbReference type="GO" id="GO:0016020">
    <property type="term" value="C:membrane"/>
    <property type="evidence" value="ECO:0007669"/>
    <property type="project" value="TreeGrafter"/>
</dbReference>
<evidence type="ECO:0000313" key="11">
    <source>
        <dbReference type="RefSeq" id="XP_003739021.1"/>
    </source>
</evidence>
<dbReference type="Gene3D" id="3.40.850.10">
    <property type="entry name" value="Kinesin motor domain"/>
    <property type="match status" value="1"/>
</dbReference>
<feature type="domain" description="Myosin motor" evidence="9">
    <location>
        <begin position="115"/>
        <end position="854"/>
    </location>
</feature>
<dbReference type="Proteomes" id="UP000694867">
    <property type="component" value="Unplaced"/>
</dbReference>
<accession>A0AAJ6QNW4</accession>
<keyword evidence="5 7" id="KW-0505">Motor protein</keyword>
<dbReference type="GO" id="GO:0005524">
    <property type="term" value="F:ATP binding"/>
    <property type="evidence" value="ECO:0007669"/>
    <property type="project" value="UniProtKB-UniRule"/>
</dbReference>
<evidence type="ECO:0000256" key="2">
    <source>
        <dbReference type="ARBA" id="ARBA00022741"/>
    </source>
</evidence>
<dbReference type="GO" id="GO:0016459">
    <property type="term" value="C:myosin complex"/>
    <property type="evidence" value="ECO:0007669"/>
    <property type="project" value="UniProtKB-KW"/>
</dbReference>
<dbReference type="Gene3D" id="1.20.120.720">
    <property type="entry name" value="Myosin VI head, motor domain, U50 subdomain"/>
    <property type="match status" value="1"/>
</dbReference>
<gene>
    <name evidence="11" type="primary">LOC100898396</name>
</gene>
<feature type="binding site" evidence="7">
    <location>
        <begin position="202"/>
        <end position="209"/>
    </location>
    <ligand>
        <name>ATP</name>
        <dbReference type="ChEBI" id="CHEBI:30616"/>
    </ligand>
</feature>
<dbReference type="Pfam" id="PF00063">
    <property type="entry name" value="Myosin_head"/>
    <property type="match status" value="2"/>
</dbReference>
<dbReference type="AlphaFoldDB" id="A0AAJ6QNW4"/>
<dbReference type="RefSeq" id="XP_003739021.1">
    <property type="nucleotide sequence ID" value="XM_003738973.2"/>
</dbReference>
<reference evidence="11" key="1">
    <citation type="submission" date="2025-08" db="UniProtKB">
        <authorList>
            <consortium name="RefSeq"/>
        </authorList>
    </citation>
    <scope>IDENTIFICATION</scope>
</reference>
<keyword evidence="3 7" id="KW-0067">ATP-binding</keyword>
<keyword evidence="4 7" id="KW-0518">Myosin</keyword>
<keyword evidence="10" id="KW-1185">Reference proteome</keyword>
<feature type="region of interest" description="Disordered" evidence="8">
    <location>
        <begin position="913"/>
        <end position="933"/>
    </location>
</feature>
<evidence type="ECO:0000256" key="5">
    <source>
        <dbReference type="ARBA" id="ARBA00023175"/>
    </source>
</evidence>
<evidence type="ECO:0000256" key="3">
    <source>
        <dbReference type="ARBA" id="ARBA00022840"/>
    </source>
</evidence>
<dbReference type="CTD" id="34179"/>
<dbReference type="PANTHER" id="PTHR13140:SF498">
    <property type="entry name" value="DACHS, ISOFORM E"/>
    <property type="match status" value="1"/>
</dbReference>
<dbReference type="FunFam" id="1.10.10.820:FF:000001">
    <property type="entry name" value="Myosin heavy chain"/>
    <property type="match status" value="1"/>
</dbReference>
<feature type="compositionally biased region" description="Pro residues" evidence="8">
    <location>
        <begin position="920"/>
        <end position="930"/>
    </location>
</feature>
<dbReference type="Gene3D" id="1.10.10.820">
    <property type="match status" value="1"/>
</dbReference>
<dbReference type="Gene3D" id="1.20.58.530">
    <property type="match status" value="1"/>
</dbReference>
<keyword evidence="6 7" id="KW-0009">Actin-binding</keyword>
<dbReference type="SMART" id="SM00242">
    <property type="entry name" value="MYSc"/>
    <property type="match status" value="1"/>
</dbReference>
<dbReference type="GO" id="GO:0005737">
    <property type="term" value="C:cytoplasm"/>
    <property type="evidence" value="ECO:0007669"/>
    <property type="project" value="TreeGrafter"/>
</dbReference>
<evidence type="ECO:0000259" key="9">
    <source>
        <dbReference type="PROSITE" id="PS51456"/>
    </source>
</evidence>
<evidence type="ECO:0000256" key="6">
    <source>
        <dbReference type="ARBA" id="ARBA00023203"/>
    </source>
</evidence>
<proteinExistence type="inferred from homology"/>
<dbReference type="InterPro" id="IPR027417">
    <property type="entry name" value="P-loop_NTPase"/>
</dbReference>
<comment type="similarity">
    <text evidence="1 7">Belongs to the TRAFAC class myosin-kinesin ATPase superfamily. Myosin family.</text>
</comment>
<dbReference type="PRINTS" id="PR00193">
    <property type="entry name" value="MYOSINHEAVY"/>
</dbReference>
<evidence type="ECO:0000313" key="10">
    <source>
        <dbReference type="Proteomes" id="UP000694867"/>
    </source>
</evidence>
<keyword evidence="2 7" id="KW-0547">Nucleotide-binding</keyword>
<name>A0AAJ6QNW4_9ACAR</name>
<dbReference type="Gene3D" id="1.20.5.4820">
    <property type="match status" value="1"/>
</dbReference>
<evidence type="ECO:0000256" key="8">
    <source>
        <dbReference type="SAM" id="MobiDB-lite"/>
    </source>
</evidence>
<dbReference type="PROSITE" id="PS51456">
    <property type="entry name" value="MYOSIN_MOTOR"/>
    <property type="match status" value="1"/>
</dbReference>
<sequence length="1048" mass="116739">MATKVFILEKYFTELQKYWDTEKRLHDASSQNEAVHLQQRLKSLSSELVTLRKRLSVAQPVDSFSVPPPPPPPPLDTKPATSTYENIGDIKPMAPSIRVDGTNEFAQSPPRTLVEVNDLIDTNGPLTEDSVLRTLHARFFQKQYFTNIGPVLLAANPYNEPRSDLTLTSIASVNNPELMKVVREAAIQQAESGLSQTIILSGESGSGKTYASMVLLRQLFDIAGGGPGTDCFKHLAAAFTVLRSFGTAKTLSNSQSSRIGYFIEVQATGGVLYHPKIHCLLLDQSRVVRQPKNEKNYHIFYQMLAGLSYEEKEQLGLEDCSVESFNYLNQADTQCDTQLDAERFRNWKSGVAVLGIPYLDIMKTLAAILLLGNINFVDKDGAVDIESGREIKKVAGLLKITPTALYSALTRRIRYVHRHPMSTVCTSAEASASRDALAKALYYRTVATVVRCANSLKGMNSMSGTLSSDSNESVHNQVEVNSQHASTAGSNSTKKHKSMTVLNSAVKHATDGFIGILDMFGFENALENRLEQLCINLCAETMQHFYNSHVFKSQLDACKNEGVNCDLQIEYSDSVPCLNLISGLRTGLFIMCDAECANGGTPETFVENISNQHRSNPSFLRPAGADASTFAIKHYAGNVTYNASSFLECNSDVIPGDVLCLFKKNSDYPDFVTSLFKTELDALYANGGNRKCTNFRISPLVSYDCNSDDPIPTLTQDFHIRMGELVQKLVKAKPQFIQCIKTNKEEQPSNFDRHCVMKQLRDLQVLETVNLMASGYAHRIKFSAFNRRYRLLAPFKSLERTELKAVLDCQLILEYFTEALKKVKLSNAAVNWSLGDNHIFLSENARQQLERFREQRRQTAARLIQGAFREFCRKKRRGLFRKPLPRIRTEAPKSQHPIASARTATLTKTGTLTKLQGRPRPQPISGTPPPENERCDQRLIQQTCALFGLDLEQPPPVPPSRRYTVTGNAKLGYPQARVMKMNFGDGSNAKLLKGDTVMVIASSQKRGHLVVEFRGQTCHVPYQFLELKPEILSPPPVNSLINTTLISN</sequence>
<evidence type="ECO:0000256" key="1">
    <source>
        <dbReference type="ARBA" id="ARBA00008314"/>
    </source>
</evidence>
<feature type="region of interest" description="Actin-binding" evidence="7">
    <location>
        <begin position="722"/>
        <end position="744"/>
    </location>
</feature>
<dbReference type="GO" id="GO:0003774">
    <property type="term" value="F:cytoskeletal motor activity"/>
    <property type="evidence" value="ECO:0007669"/>
    <property type="project" value="UniProtKB-UniRule"/>
</dbReference>
<dbReference type="InterPro" id="IPR036961">
    <property type="entry name" value="Kinesin_motor_dom_sf"/>
</dbReference>
<dbReference type="GO" id="GO:0051015">
    <property type="term" value="F:actin filament binding"/>
    <property type="evidence" value="ECO:0007669"/>
    <property type="project" value="TreeGrafter"/>
</dbReference>